<keyword evidence="2" id="KW-1185">Reference proteome</keyword>
<organism evidence="1 2">
    <name type="scientific">Paenibacillus albilobatus</name>
    <dbReference type="NCBI Taxonomy" id="2716884"/>
    <lineage>
        <taxon>Bacteria</taxon>
        <taxon>Bacillati</taxon>
        <taxon>Bacillota</taxon>
        <taxon>Bacilli</taxon>
        <taxon>Bacillales</taxon>
        <taxon>Paenibacillaceae</taxon>
        <taxon>Paenibacillus</taxon>
    </lineage>
</organism>
<dbReference type="EMBL" id="BORQ01000005">
    <property type="protein sequence ID" value="GIO32834.1"/>
    <property type="molecule type" value="Genomic_DNA"/>
</dbReference>
<comment type="caution">
    <text evidence="1">The sequence shown here is derived from an EMBL/GenBank/DDBJ whole genome shotgun (WGS) entry which is preliminary data.</text>
</comment>
<evidence type="ECO:0000313" key="1">
    <source>
        <dbReference type="EMBL" id="GIO32834.1"/>
    </source>
</evidence>
<dbReference type="RefSeq" id="WP_160043021.1">
    <property type="nucleotide sequence ID" value="NZ_BORQ01000005.1"/>
</dbReference>
<dbReference type="Proteomes" id="UP000679779">
    <property type="component" value="Unassembled WGS sequence"/>
</dbReference>
<evidence type="ECO:0000313" key="2">
    <source>
        <dbReference type="Proteomes" id="UP000679779"/>
    </source>
</evidence>
<sequence>MQFIIWIFSEKKEGMWCAGEHTKDGFLEMLGKTETGLEKADDFPGNDKRTCIDVSAGCKD</sequence>
<accession>A0A919XJE8</accession>
<gene>
    <name evidence="1" type="ORF">J2TS6_39750</name>
</gene>
<protein>
    <submittedName>
        <fullName evidence="1">Uncharacterized protein</fullName>
    </submittedName>
</protein>
<proteinExistence type="predicted"/>
<reference evidence="1" key="1">
    <citation type="submission" date="2021-03" db="EMBL/GenBank/DDBJ databases">
        <title>Antimicrobial resistance genes in bacteria isolated from Japanese honey, and their potential for conferring macrolide and lincosamide resistance in the American foulbrood pathogen Paenibacillus larvae.</title>
        <authorList>
            <person name="Okamoto M."/>
            <person name="Kumagai M."/>
            <person name="Kanamori H."/>
            <person name="Takamatsu D."/>
        </authorList>
    </citation>
    <scope>NUCLEOTIDE SEQUENCE</scope>
    <source>
        <strain evidence="1">J2TS6</strain>
    </source>
</reference>
<dbReference type="AlphaFoldDB" id="A0A919XJE8"/>
<name>A0A919XJE8_9BACL</name>